<feature type="compositionally biased region" description="Low complexity" evidence="1">
    <location>
        <begin position="876"/>
        <end position="898"/>
    </location>
</feature>
<feature type="compositionally biased region" description="Basic and acidic residues" evidence="1">
    <location>
        <begin position="37"/>
        <end position="51"/>
    </location>
</feature>
<proteinExistence type="predicted"/>
<name>A0ABR2ZTV2_9AGAR</name>
<feature type="compositionally biased region" description="Acidic residues" evidence="1">
    <location>
        <begin position="760"/>
        <end position="770"/>
    </location>
</feature>
<dbReference type="Proteomes" id="UP001437256">
    <property type="component" value="Unassembled WGS sequence"/>
</dbReference>
<feature type="compositionally biased region" description="Low complexity" evidence="1">
    <location>
        <begin position="687"/>
        <end position="698"/>
    </location>
</feature>
<organism evidence="2 3">
    <name type="scientific">Marasmius tenuissimus</name>
    <dbReference type="NCBI Taxonomy" id="585030"/>
    <lineage>
        <taxon>Eukaryota</taxon>
        <taxon>Fungi</taxon>
        <taxon>Dikarya</taxon>
        <taxon>Basidiomycota</taxon>
        <taxon>Agaricomycotina</taxon>
        <taxon>Agaricomycetes</taxon>
        <taxon>Agaricomycetidae</taxon>
        <taxon>Agaricales</taxon>
        <taxon>Marasmiineae</taxon>
        <taxon>Marasmiaceae</taxon>
        <taxon>Marasmius</taxon>
    </lineage>
</organism>
<feature type="compositionally biased region" description="Low complexity" evidence="1">
    <location>
        <begin position="728"/>
        <end position="740"/>
    </location>
</feature>
<keyword evidence="3" id="KW-1185">Reference proteome</keyword>
<feature type="region of interest" description="Disordered" evidence="1">
    <location>
        <begin position="409"/>
        <end position="455"/>
    </location>
</feature>
<sequence>MVQRGEPVPPVPLQSNVAGVEKDIHGTAAARATTPLDDPRRYSQEEQIRHHQVEPALASASMAMAPVTSRTAPGYQPPPSAFNRVPLSLIDPTGSTNARDSVLTQDSYFSQPTITSSSIYPQSTSAASTASATDSLLSELEVHGQDVPVVEAVQDFDSDDVSYRLRLLVKNIYQLPPAHTKPKPSDFATTSAPPLKKPPTPTNTFLDRFWRPKPKPTTPTSGEIPGPLLRATSDNSTMAPYGTSAPTHPSHPHSMDVAERALRVVVVREKMEDLATAAKQAEQEMKERGIRQERTGQQTLDNVIDPTDFVDVPLPASGYPFAVQTSTSHGLGVEESVGAAVLADRLPPSSPSGSSQPDDDWRKALLKAAVGHSFEHLNTIPTIPSPPTSGTTSPVTMDKIGLRIISNPSFLQNQGTPGSPSPLPQSSSSPQTPLTPTTPAIATPPTPASPAGGMQSSIFSQELPARVDTPSAPLTPLQPPPRRQIINPLYSLSQTDLTSRPSQERRPSSSASRKGVPSPMLANIHESDIRPGMTMTPPPVPSPRVGSAVPFAGGPYAPTGEGRSASPSVYSFDASRSSRSRSRASTIASQNSYGPDPTISPTASAFQDALSGPPSMDYLSDSARPSFASDRVLPPPRVSSSLARLSPLSRSPYSSRRHSPQKAYSEDYHGPSWGEAESRPSASSTRTAPPEIEIFAPEPTTPPLPLDDRPRRTAADSLSIRIPPGGLPSSASSIRSAPPHSTAPSFFDTIESQHSSDLDSSSDEDSDDGANADHGAFSFEPSSRSFASNDRRPFAPRSTTPQPRASTSRTPFMRLGNHSTPYISRTSEEQRSLFGSKEAVGHMHTPQQTSFFTDRQPVSSTLELYQYAAGRRRETVSSGSTVRSPGSSAASRSGTRSPQPRRPATMEERMNQKLAQNKKRDLESLKRLDEMFKQHMQDEKERIKEITVNSRVGSTSNSLPQPS</sequence>
<feature type="region of interest" description="Disordered" evidence="1">
    <location>
        <begin position="492"/>
        <end position="857"/>
    </location>
</feature>
<feature type="region of interest" description="Disordered" evidence="1">
    <location>
        <begin position="870"/>
        <end position="963"/>
    </location>
</feature>
<evidence type="ECO:0000313" key="2">
    <source>
        <dbReference type="EMBL" id="KAL0064823.1"/>
    </source>
</evidence>
<feature type="region of interest" description="Disordered" evidence="1">
    <location>
        <begin position="27"/>
        <end position="51"/>
    </location>
</feature>
<reference evidence="2 3" key="1">
    <citation type="submission" date="2024-05" db="EMBL/GenBank/DDBJ databases">
        <title>A draft genome resource for the thread blight pathogen Marasmius tenuissimus strain MS-2.</title>
        <authorList>
            <person name="Yulfo-Soto G.E."/>
            <person name="Baruah I.K."/>
            <person name="Amoako-Attah I."/>
            <person name="Bukari Y."/>
            <person name="Meinhardt L.W."/>
            <person name="Bailey B.A."/>
            <person name="Cohen S.P."/>
        </authorList>
    </citation>
    <scope>NUCLEOTIDE SEQUENCE [LARGE SCALE GENOMIC DNA]</scope>
    <source>
        <strain evidence="2 3">MS-2</strain>
    </source>
</reference>
<feature type="compositionally biased region" description="Polar residues" evidence="1">
    <location>
        <begin position="797"/>
        <end position="810"/>
    </location>
</feature>
<dbReference type="EMBL" id="JBBXMP010000056">
    <property type="protein sequence ID" value="KAL0064823.1"/>
    <property type="molecule type" value="Genomic_DNA"/>
</dbReference>
<feature type="compositionally biased region" description="Basic and acidic residues" evidence="1">
    <location>
        <begin position="918"/>
        <end position="945"/>
    </location>
</feature>
<evidence type="ECO:0000256" key="1">
    <source>
        <dbReference type="SAM" id="MobiDB-lite"/>
    </source>
</evidence>
<feature type="compositionally biased region" description="Polar residues" evidence="1">
    <location>
        <begin position="586"/>
        <end position="605"/>
    </location>
</feature>
<feature type="compositionally biased region" description="Polar residues" evidence="1">
    <location>
        <begin position="845"/>
        <end position="857"/>
    </location>
</feature>
<accession>A0ABR2ZTV2</accession>
<feature type="compositionally biased region" description="Low complexity" evidence="1">
    <location>
        <begin position="638"/>
        <end position="654"/>
    </location>
</feature>
<feature type="compositionally biased region" description="Low complexity" evidence="1">
    <location>
        <begin position="424"/>
        <end position="441"/>
    </location>
</feature>
<evidence type="ECO:0000313" key="3">
    <source>
        <dbReference type="Proteomes" id="UP001437256"/>
    </source>
</evidence>
<feature type="compositionally biased region" description="Polar residues" evidence="1">
    <location>
        <begin position="947"/>
        <end position="963"/>
    </location>
</feature>
<gene>
    <name evidence="2" type="ORF">AAF712_008220</name>
</gene>
<feature type="region of interest" description="Disordered" evidence="1">
    <location>
        <begin position="178"/>
        <end position="254"/>
    </location>
</feature>
<protein>
    <submittedName>
        <fullName evidence="2">Uncharacterized protein</fullName>
    </submittedName>
</protein>
<comment type="caution">
    <text evidence="2">The sequence shown here is derived from an EMBL/GenBank/DDBJ whole genome shotgun (WGS) entry which is preliminary data.</text>
</comment>